<reference evidence="2 3" key="1">
    <citation type="submission" date="2019-05" db="EMBL/GenBank/DDBJ databases">
        <title>Another draft genome of Portunus trituberculatus and its Hox gene families provides insights of decapod evolution.</title>
        <authorList>
            <person name="Jeong J.-H."/>
            <person name="Song I."/>
            <person name="Kim S."/>
            <person name="Choi T."/>
            <person name="Kim D."/>
            <person name="Ryu S."/>
            <person name="Kim W."/>
        </authorList>
    </citation>
    <scope>NUCLEOTIDE SEQUENCE [LARGE SCALE GENOMIC DNA]</scope>
    <source>
        <tissue evidence="2">Muscle</tissue>
    </source>
</reference>
<sequence length="74" mass="7589">MSTAMEVSSSSRLSRLPGVTATTGVARGAHTPPVVLPAPFRHGYSMDGLVSVPRGVAVPGVCVSATREGRKETP</sequence>
<evidence type="ECO:0000313" key="3">
    <source>
        <dbReference type="Proteomes" id="UP000324222"/>
    </source>
</evidence>
<accession>A0A5B7EZA0</accession>
<feature type="region of interest" description="Disordered" evidence="1">
    <location>
        <begin position="1"/>
        <end position="33"/>
    </location>
</feature>
<protein>
    <submittedName>
        <fullName evidence="2">Uncharacterized protein</fullName>
    </submittedName>
</protein>
<dbReference type="EMBL" id="VSRR010004681">
    <property type="protein sequence ID" value="MPC40410.1"/>
    <property type="molecule type" value="Genomic_DNA"/>
</dbReference>
<dbReference type="Proteomes" id="UP000324222">
    <property type="component" value="Unassembled WGS sequence"/>
</dbReference>
<proteinExistence type="predicted"/>
<evidence type="ECO:0000313" key="2">
    <source>
        <dbReference type="EMBL" id="MPC40410.1"/>
    </source>
</evidence>
<keyword evidence="3" id="KW-1185">Reference proteome</keyword>
<name>A0A5B7EZA0_PORTR</name>
<gene>
    <name evidence="2" type="ORF">E2C01_033967</name>
</gene>
<evidence type="ECO:0000256" key="1">
    <source>
        <dbReference type="SAM" id="MobiDB-lite"/>
    </source>
</evidence>
<dbReference type="AlphaFoldDB" id="A0A5B7EZA0"/>
<comment type="caution">
    <text evidence="2">The sequence shown here is derived from an EMBL/GenBank/DDBJ whole genome shotgun (WGS) entry which is preliminary data.</text>
</comment>
<feature type="compositionally biased region" description="Polar residues" evidence="1">
    <location>
        <begin position="1"/>
        <end position="13"/>
    </location>
</feature>
<organism evidence="2 3">
    <name type="scientific">Portunus trituberculatus</name>
    <name type="common">Swimming crab</name>
    <name type="synonym">Neptunus trituberculatus</name>
    <dbReference type="NCBI Taxonomy" id="210409"/>
    <lineage>
        <taxon>Eukaryota</taxon>
        <taxon>Metazoa</taxon>
        <taxon>Ecdysozoa</taxon>
        <taxon>Arthropoda</taxon>
        <taxon>Crustacea</taxon>
        <taxon>Multicrustacea</taxon>
        <taxon>Malacostraca</taxon>
        <taxon>Eumalacostraca</taxon>
        <taxon>Eucarida</taxon>
        <taxon>Decapoda</taxon>
        <taxon>Pleocyemata</taxon>
        <taxon>Brachyura</taxon>
        <taxon>Eubrachyura</taxon>
        <taxon>Portunoidea</taxon>
        <taxon>Portunidae</taxon>
        <taxon>Portuninae</taxon>
        <taxon>Portunus</taxon>
    </lineage>
</organism>